<dbReference type="Pfam" id="PF05697">
    <property type="entry name" value="Trigger_N"/>
    <property type="match status" value="1"/>
</dbReference>
<dbReference type="EC" id="5.2.1.8" evidence="4"/>
<dbReference type="InterPro" id="IPR027304">
    <property type="entry name" value="Trigger_fact/SurA_dom_sf"/>
</dbReference>
<dbReference type="InterPro" id="IPR005215">
    <property type="entry name" value="Trig_fac"/>
</dbReference>
<organism evidence="13 14">
    <name type="scientific">Candidatus Woykebacteria bacterium RIFCSPHIGHO2_02_FULL_43_16b</name>
    <dbReference type="NCBI Taxonomy" id="1802601"/>
    <lineage>
        <taxon>Bacteria</taxon>
        <taxon>Candidatus Woykeibacteriota</taxon>
    </lineage>
</organism>
<proteinExistence type="inferred from homology"/>
<evidence type="ECO:0000256" key="7">
    <source>
        <dbReference type="ARBA" id="ARBA00023186"/>
    </source>
</evidence>
<dbReference type="GO" id="GO:0051083">
    <property type="term" value="P:'de novo' cotranslational protein folding"/>
    <property type="evidence" value="ECO:0007669"/>
    <property type="project" value="TreeGrafter"/>
</dbReference>
<evidence type="ECO:0000313" key="14">
    <source>
        <dbReference type="Proteomes" id="UP000177821"/>
    </source>
</evidence>
<feature type="domain" description="Trigger factor C-terminal" evidence="12">
    <location>
        <begin position="196"/>
        <end position="315"/>
    </location>
</feature>
<accession>A0A1G1WRU0</accession>
<dbReference type="SUPFAM" id="SSF109998">
    <property type="entry name" value="Triger factor/SurA peptide-binding domain-like"/>
    <property type="match status" value="1"/>
</dbReference>
<dbReference type="GO" id="GO:0043022">
    <property type="term" value="F:ribosome binding"/>
    <property type="evidence" value="ECO:0007669"/>
    <property type="project" value="TreeGrafter"/>
</dbReference>
<dbReference type="GO" id="GO:0005737">
    <property type="term" value="C:cytoplasm"/>
    <property type="evidence" value="ECO:0007669"/>
    <property type="project" value="UniProtKB-SubCell"/>
</dbReference>
<gene>
    <name evidence="13" type="ORF">A3J50_03030</name>
</gene>
<dbReference type="Pfam" id="PF05698">
    <property type="entry name" value="Trigger_C"/>
    <property type="match status" value="1"/>
</dbReference>
<dbReference type="SUPFAM" id="SSF102735">
    <property type="entry name" value="Trigger factor ribosome-binding domain"/>
    <property type="match status" value="1"/>
</dbReference>
<comment type="subcellular location">
    <subcellularLocation>
        <location evidence="2">Cytoplasm</location>
    </subcellularLocation>
</comment>
<dbReference type="InterPro" id="IPR037041">
    <property type="entry name" value="Trigger_fac_C_sf"/>
</dbReference>
<dbReference type="GO" id="GO:0003755">
    <property type="term" value="F:peptidyl-prolyl cis-trans isomerase activity"/>
    <property type="evidence" value="ECO:0007669"/>
    <property type="project" value="UniProtKB-KW"/>
</dbReference>
<evidence type="ECO:0000256" key="4">
    <source>
        <dbReference type="ARBA" id="ARBA00013194"/>
    </source>
</evidence>
<dbReference type="AlphaFoldDB" id="A0A1G1WRU0"/>
<evidence type="ECO:0000256" key="3">
    <source>
        <dbReference type="ARBA" id="ARBA00005464"/>
    </source>
</evidence>
<dbReference type="GO" id="GO:0044183">
    <property type="term" value="F:protein folding chaperone"/>
    <property type="evidence" value="ECO:0007669"/>
    <property type="project" value="TreeGrafter"/>
</dbReference>
<comment type="similarity">
    <text evidence="3">Belongs to the FKBP-type PPIase family. Tig subfamily.</text>
</comment>
<feature type="region of interest" description="Disordered" evidence="10">
    <location>
        <begin position="306"/>
        <end position="328"/>
    </location>
</feature>
<feature type="compositionally biased region" description="Basic and acidic residues" evidence="10">
    <location>
        <begin position="309"/>
        <end position="328"/>
    </location>
</feature>
<sequence>MNVKVTRLPKSSYQVDVVIPSFEVKKEIERITFLFGQNLEVPGFRKGKVPTGIVVEKVGLEKIKREALQSLLEKNFAQIMMEAGLSPVSNPAVKVAEIDPEKDLEITITVPTMPEVVIKDYRKIKVSKQPLTKVTDKQVKEAIDELFANWTKQSSQNNPDQSVIYQANGEVALKKDPSDPSEPNDEFAQKIGVKDMAELRDKMRHELELQDQYRLEKEFEDKVLDDLVKRTTAEIPDALRDEELNRMMARLNSQISSMGGTLEDYLKTQNKTSQQLRESWELTAVKNVTLELALAKIAREEQIEVSSEEVEKQLKGHDHKDHTKEEKLQEEAYYRHVLKQSKTLQFLKDLVQK</sequence>
<comment type="caution">
    <text evidence="13">The sequence shown here is derived from an EMBL/GenBank/DDBJ whole genome shotgun (WGS) entry which is preliminary data.</text>
</comment>
<evidence type="ECO:0000256" key="10">
    <source>
        <dbReference type="SAM" id="MobiDB-lite"/>
    </source>
</evidence>
<dbReference type="Proteomes" id="UP000177821">
    <property type="component" value="Unassembled WGS sequence"/>
</dbReference>
<dbReference type="Gene3D" id="1.10.3120.10">
    <property type="entry name" value="Trigger factor, C-terminal domain"/>
    <property type="match status" value="1"/>
</dbReference>
<dbReference type="PANTHER" id="PTHR30560">
    <property type="entry name" value="TRIGGER FACTOR CHAPERONE AND PEPTIDYL-PROLYL CIS/TRANS ISOMERASE"/>
    <property type="match status" value="1"/>
</dbReference>
<dbReference type="EMBL" id="MHCX01000010">
    <property type="protein sequence ID" value="OGY30030.1"/>
    <property type="molecule type" value="Genomic_DNA"/>
</dbReference>
<evidence type="ECO:0000256" key="2">
    <source>
        <dbReference type="ARBA" id="ARBA00004496"/>
    </source>
</evidence>
<evidence type="ECO:0000256" key="1">
    <source>
        <dbReference type="ARBA" id="ARBA00000971"/>
    </source>
</evidence>
<reference evidence="13 14" key="1">
    <citation type="journal article" date="2016" name="Nat. Commun.">
        <title>Thousands of microbial genomes shed light on interconnected biogeochemical processes in an aquifer system.</title>
        <authorList>
            <person name="Anantharaman K."/>
            <person name="Brown C.T."/>
            <person name="Hug L.A."/>
            <person name="Sharon I."/>
            <person name="Castelle C.J."/>
            <person name="Probst A.J."/>
            <person name="Thomas B.C."/>
            <person name="Singh A."/>
            <person name="Wilkins M.J."/>
            <person name="Karaoz U."/>
            <person name="Brodie E.L."/>
            <person name="Williams K.H."/>
            <person name="Hubbard S.S."/>
            <person name="Banfield J.F."/>
        </authorList>
    </citation>
    <scope>NUCLEOTIDE SEQUENCE [LARGE SCALE GENOMIC DNA]</scope>
</reference>
<dbReference type="InterPro" id="IPR036611">
    <property type="entry name" value="Trigger_fac_ribosome-bd_sf"/>
</dbReference>
<evidence type="ECO:0000313" key="13">
    <source>
        <dbReference type="EMBL" id="OGY30030.1"/>
    </source>
</evidence>
<evidence type="ECO:0000256" key="6">
    <source>
        <dbReference type="ARBA" id="ARBA00023110"/>
    </source>
</evidence>
<dbReference type="PANTHER" id="PTHR30560:SF3">
    <property type="entry name" value="TRIGGER FACTOR-LIKE PROTEIN TIG, CHLOROPLASTIC"/>
    <property type="match status" value="1"/>
</dbReference>
<evidence type="ECO:0000256" key="8">
    <source>
        <dbReference type="ARBA" id="ARBA00023235"/>
    </source>
</evidence>
<comment type="catalytic activity">
    <reaction evidence="1">
        <text>[protein]-peptidylproline (omega=180) = [protein]-peptidylproline (omega=0)</text>
        <dbReference type="Rhea" id="RHEA:16237"/>
        <dbReference type="Rhea" id="RHEA-COMP:10747"/>
        <dbReference type="Rhea" id="RHEA-COMP:10748"/>
        <dbReference type="ChEBI" id="CHEBI:83833"/>
        <dbReference type="ChEBI" id="CHEBI:83834"/>
        <dbReference type="EC" id="5.2.1.8"/>
    </reaction>
</comment>
<name>A0A1G1WRU0_9BACT</name>
<dbReference type="GO" id="GO:0043335">
    <property type="term" value="P:protein unfolding"/>
    <property type="evidence" value="ECO:0007669"/>
    <property type="project" value="TreeGrafter"/>
</dbReference>
<dbReference type="GO" id="GO:0015031">
    <property type="term" value="P:protein transport"/>
    <property type="evidence" value="ECO:0007669"/>
    <property type="project" value="InterPro"/>
</dbReference>
<dbReference type="InterPro" id="IPR008880">
    <property type="entry name" value="Trigger_fac_C"/>
</dbReference>
<keyword evidence="6" id="KW-0697">Rotamase</keyword>
<protein>
    <recommendedName>
        <fullName evidence="5">Trigger factor</fullName>
        <ecNumber evidence="4">5.2.1.8</ecNumber>
    </recommendedName>
    <alternativeName>
        <fullName evidence="9">PPIase</fullName>
    </alternativeName>
</protein>
<evidence type="ECO:0000259" key="12">
    <source>
        <dbReference type="Pfam" id="PF05698"/>
    </source>
</evidence>
<evidence type="ECO:0000256" key="5">
    <source>
        <dbReference type="ARBA" id="ARBA00016902"/>
    </source>
</evidence>
<keyword evidence="7" id="KW-0143">Chaperone</keyword>
<dbReference type="Gene3D" id="3.30.70.1050">
    <property type="entry name" value="Trigger factor ribosome-binding domain"/>
    <property type="match status" value="1"/>
</dbReference>
<evidence type="ECO:0000259" key="11">
    <source>
        <dbReference type="Pfam" id="PF05697"/>
    </source>
</evidence>
<keyword evidence="8" id="KW-0413">Isomerase</keyword>
<feature type="domain" description="Trigger factor ribosome-binding bacterial" evidence="11">
    <location>
        <begin position="1"/>
        <end position="146"/>
    </location>
</feature>
<dbReference type="InterPro" id="IPR008881">
    <property type="entry name" value="Trigger_fac_ribosome-bd_bac"/>
</dbReference>
<evidence type="ECO:0000256" key="9">
    <source>
        <dbReference type="ARBA" id="ARBA00029986"/>
    </source>
</evidence>